<accession>A0ABT2EV09</accession>
<evidence type="ECO:0000313" key="2">
    <source>
        <dbReference type="Proteomes" id="UP001204798"/>
    </source>
</evidence>
<comment type="caution">
    <text evidence="1">The sequence shown here is derived from an EMBL/GenBank/DDBJ whole genome shotgun (WGS) entry which is preliminary data.</text>
</comment>
<feature type="non-terminal residue" evidence="1">
    <location>
        <position position="1"/>
    </location>
</feature>
<proteinExistence type="predicted"/>
<evidence type="ECO:0000313" key="1">
    <source>
        <dbReference type="EMBL" id="MCS3920758.1"/>
    </source>
</evidence>
<keyword evidence="2" id="KW-1185">Reference proteome</keyword>
<gene>
    <name evidence="1" type="ORF">M2350_003193</name>
</gene>
<reference evidence="1 2" key="1">
    <citation type="submission" date="2022-08" db="EMBL/GenBank/DDBJ databases">
        <title>Bacterial and archaeal communities from various locations to study Microbial Dark Matter (Phase II).</title>
        <authorList>
            <person name="Stepanauskas R."/>
        </authorList>
    </citation>
    <scope>NUCLEOTIDE SEQUENCE [LARGE SCALE GENOMIC DNA]</scope>
    <source>
        <strain evidence="1 2">PD1</strain>
    </source>
</reference>
<dbReference type="Proteomes" id="UP001204798">
    <property type="component" value="Unassembled WGS sequence"/>
</dbReference>
<dbReference type="EMBL" id="JANUCP010000006">
    <property type="protein sequence ID" value="MCS3920758.1"/>
    <property type="molecule type" value="Genomic_DNA"/>
</dbReference>
<organism evidence="1 2">
    <name type="scientific">Candidatus Fervidibacter sacchari</name>
    <dbReference type="NCBI Taxonomy" id="1448929"/>
    <lineage>
        <taxon>Bacteria</taxon>
        <taxon>Candidatus Fervidibacterota</taxon>
        <taxon>Candidatus Fervidibacter</taxon>
    </lineage>
</organism>
<sequence length="38" mass="4522">GIFRSKAVEGFWLKVEWLWSPKRPKEHEALADLLGWKL</sequence>
<protein>
    <submittedName>
        <fullName evidence="1">Uncharacterized protein</fullName>
    </submittedName>
</protein>
<name>A0ABT2EV09_9BACT</name>